<dbReference type="EMBL" id="CM042887">
    <property type="protein sequence ID" value="KAI4331167.1"/>
    <property type="molecule type" value="Genomic_DNA"/>
</dbReference>
<evidence type="ECO:0000313" key="1">
    <source>
        <dbReference type="EMBL" id="KAI4331167.1"/>
    </source>
</evidence>
<evidence type="ECO:0000313" key="2">
    <source>
        <dbReference type="Proteomes" id="UP001057402"/>
    </source>
</evidence>
<reference evidence="2" key="1">
    <citation type="journal article" date="2023" name="Front. Plant Sci.">
        <title>Chromosomal-level genome assembly of Melastoma candidum provides insights into trichome evolution.</title>
        <authorList>
            <person name="Zhong Y."/>
            <person name="Wu W."/>
            <person name="Sun C."/>
            <person name="Zou P."/>
            <person name="Liu Y."/>
            <person name="Dai S."/>
            <person name="Zhou R."/>
        </authorList>
    </citation>
    <scope>NUCLEOTIDE SEQUENCE [LARGE SCALE GENOMIC DNA]</scope>
</reference>
<organism evidence="1 2">
    <name type="scientific">Melastoma candidum</name>
    <dbReference type="NCBI Taxonomy" id="119954"/>
    <lineage>
        <taxon>Eukaryota</taxon>
        <taxon>Viridiplantae</taxon>
        <taxon>Streptophyta</taxon>
        <taxon>Embryophyta</taxon>
        <taxon>Tracheophyta</taxon>
        <taxon>Spermatophyta</taxon>
        <taxon>Magnoliopsida</taxon>
        <taxon>eudicotyledons</taxon>
        <taxon>Gunneridae</taxon>
        <taxon>Pentapetalae</taxon>
        <taxon>rosids</taxon>
        <taxon>malvids</taxon>
        <taxon>Myrtales</taxon>
        <taxon>Melastomataceae</taxon>
        <taxon>Melastomatoideae</taxon>
        <taxon>Melastomateae</taxon>
        <taxon>Melastoma</taxon>
    </lineage>
</organism>
<dbReference type="Proteomes" id="UP001057402">
    <property type="component" value="Chromosome 8"/>
</dbReference>
<name>A0ACB9N3K4_9MYRT</name>
<accession>A0ACB9N3K4</accession>
<protein>
    <submittedName>
        <fullName evidence="1">Uncharacterized protein</fullName>
    </submittedName>
</protein>
<proteinExistence type="predicted"/>
<comment type="caution">
    <text evidence="1">The sequence shown here is derived from an EMBL/GenBank/DDBJ whole genome shotgun (WGS) entry which is preliminary data.</text>
</comment>
<keyword evidence="2" id="KW-1185">Reference proteome</keyword>
<sequence length="83" mass="9605">MAWTERRNNHGGGRAGGLTYFILPSIHPFFVRPPFRVRCSLIPYTQIPFPIVDKSNRAMVLDSMVSSPHRWSPSFKKQFARDE</sequence>
<gene>
    <name evidence="1" type="ORF">MLD38_029378</name>
</gene>